<dbReference type="AlphaFoldDB" id="A0A1Q2YGF9"/>
<organism evidence="1 2">
    <name type="scientific">Pichia membranifaciens</name>
    <dbReference type="NCBI Taxonomy" id="4926"/>
    <lineage>
        <taxon>Eukaryota</taxon>
        <taxon>Fungi</taxon>
        <taxon>Dikarya</taxon>
        <taxon>Ascomycota</taxon>
        <taxon>Saccharomycotina</taxon>
        <taxon>Pichiomycetes</taxon>
        <taxon>Pichiales</taxon>
        <taxon>Pichiaceae</taxon>
        <taxon>Pichia</taxon>
    </lineage>
</organism>
<keyword evidence="2" id="KW-1185">Reference proteome</keyword>
<evidence type="ECO:0000313" key="1">
    <source>
        <dbReference type="EMBL" id="GAV28598.1"/>
    </source>
</evidence>
<comment type="caution">
    <text evidence="1">The sequence shown here is derived from an EMBL/GenBank/DDBJ whole genome shotgun (WGS) entry which is preliminary data.</text>
</comment>
<dbReference type="EMBL" id="BDGI01000073">
    <property type="protein sequence ID" value="GAV28598.1"/>
    <property type="molecule type" value="Genomic_DNA"/>
</dbReference>
<accession>A0A1Q2YGF9</accession>
<proteinExistence type="predicted"/>
<sequence length="144" mass="16535">MNFRYSFHMRLFNKPASVTVLAGLTSALRLDLESHVETKTWKTTVTTYTATLNTTQLSLCFNDAVSTDFGLYAFNDTEWKGKLVVALNQIEKNMSGFFVCLQQQDLQSALEYYNDKPPEDAVQIYDEIFTWTGVDRPSRLHVFL</sequence>
<reference evidence="1 2" key="1">
    <citation type="submission" date="2016-08" db="EMBL/GenBank/DDBJ databases">
        <title>Whole genome shotgun sequence of Pichia membranifaciens KS47-1.</title>
        <authorList>
            <person name="Konishi M."/>
            <person name="Ishida M."/>
            <person name="Arakawa T."/>
            <person name="Kato Y."/>
            <person name="Horiuchi J."/>
        </authorList>
    </citation>
    <scope>NUCLEOTIDE SEQUENCE [LARGE SCALE GENOMIC DNA]</scope>
    <source>
        <strain evidence="1 2">KS47-1</strain>
    </source>
</reference>
<evidence type="ECO:0000313" key="2">
    <source>
        <dbReference type="Proteomes" id="UP000186136"/>
    </source>
</evidence>
<name>A0A1Q2YGF9_9ASCO</name>
<protein>
    <submittedName>
        <fullName evidence="1">Uncharacterized protein</fullName>
    </submittedName>
</protein>
<dbReference type="Proteomes" id="UP000186136">
    <property type="component" value="Unassembled WGS sequence"/>
</dbReference>
<gene>
    <name evidence="1" type="ORF">PMKS-002070</name>
</gene>